<evidence type="ECO:0000256" key="1">
    <source>
        <dbReference type="ARBA" id="ARBA00004141"/>
    </source>
</evidence>
<evidence type="ECO:0000313" key="7">
    <source>
        <dbReference type="Proteomes" id="UP001320159"/>
    </source>
</evidence>
<dbReference type="PANTHER" id="PTHR43483:SF3">
    <property type="entry name" value="MEMBRANE TRANSPORTER PROTEIN HI_0806-RELATED"/>
    <property type="match status" value="1"/>
</dbReference>
<gene>
    <name evidence="6" type="ORF">CUJ83_14265</name>
</gene>
<evidence type="ECO:0000256" key="3">
    <source>
        <dbReference type="ARBA" id="ARBA00022989"/>
    </source>
</evidence>
<feature type="transmembrane region" description="Helical" evidence="5">
    <location>
        <begin position="139"/>
        <end position="165"/>
    </location>
</feature>
<reference evidence="6 7" key="1">
    <citation type="submission" date="2017-11" db="EMBL/GenBank/DDBJ databases">
        <title>Isolation and Characterization of Family Methanocellaceae Species from Potential Methane Hydrate Area Offshore Southwestern Taiwan.</title>
        <authorList>
            <person name="Zhang W.-L."/>
            <person name="Chen W.-C."/>
            <person name="Lai M.-C."/>
            <person name="Chen S.-C."/>
        </authorList>
    </citation>
    <scope>NUCLEOTIDE SEQUENCE [LARGE SCALE GENOMIC DNA]</scope>
    <source>
        <strain evidence="6 7">CWC-04</strain>
    </source>
</reference>
<dbReference type="Proteomes" id="UP001320159">
    <property type="component" value="Unassembled WGS sequence"/>
</dbReference>
<feature type="transmembrane region" description="Helical" evidence="5">
    <location>
        <begin position="6"/>
        <end position="27"/>
    </location>
</feature>
<evidence type="ECO:0000256" key="2">
    <source>
        <dbReference type="ARBA" id="ARBA00022692"/>
    </source>
</evidence>
<evidence type="ECO:0000256" key="5">
    <source>
        <dbReference type="RuleBase" id="RU363041"/>
    </source>
</evidence>
<proteinExistence type="inferred from homology"/>
<comment type="caution">
    <text evidence="6">The sequence shown here is derived from an EMBL/GenBank/DDBJ whole genome shotgun (WGS) entry which is preliminary data.</text>
</comment>
<keyword evidence="2 5" id="KW-0812">Transmembrane</keyword>
<dbReference type="Pfam" id="PF01925">
    <property type="entry name" value="TauE"/>
    <property type="match status" value="1"/>
</dbReference>
<dbReference type="InterPro" id="IPR002781">
    <property type="entry name" value="TM_pro_TauE-like"/>
</dbReference>
<name>A0AAP2REE5_9EURY</name>
<keyword evidence="3 5" id="KW-1133">Transmembrane helix</keyword>
<feature type="transmembrane region" description="Helical" evidence="5">
    <location>
        <begin position="34"/>
        <end position="56"/>
    </location>
</feature>
<dbReference type="PANTHER" id="PTHR43483">
    <property type="entry name" value="MEMBRANE TRANSPORTER PROTEIN HI_0806-RELATED"/>
    <property type="match status" value="1"/>
</dbReference>
<feature type="transmembrane region" description="Helical" evidence="5">
    <location>
        <begin position="239"/>
        <end position="256"/>
    </location>
</feature>
<accession>A0AAP2REE5</accession>
<sequence length="262" mass="27629">MEPFNIILLFLSGLISGAFGGMIGIGGSTLLVPILTLAMGMPVHTVIPIGLLNNIAVSSSAVLKYHKMGLLHKNTVMIMNIGSVPGIIAGTYIASISTDTTIKLIFGGFLLVVLMQALIRKDGGENVTMEEPENIDKKGFSILGFFMGLLGALLGIGGGVIAVPVQVHQFKVPLRNAIANSLGTIVLASSLGALIYISINAGRLFSPDDVIESIIFIAPGSIIGATLSAKTSKRLPERYIKYIFYATVAYIAYRMITSGLGM</sequence>
<dbReference type="RefSeq" id="WP_230743094.1">
    <property type="nucleotide sequence ID" value="NZ_PGCK01000014.1"/>
</dbReference>
<comment type="subcellular location">
    <subcellularLocation>
        <location evidence="5">Cell membrane</location>
        <topology evidence="5">Multi-pass membrane protein</topology>
    </subcellularLocation>
    <subcellularLocation>
        <location evidence="1">Membrane</location>
        <topology evidence="1">Multi-pass membrane protein</topology>
    </subcellularLocation>
</comment>
<comment type="similarity">
    <text evidence="5">Belongs to the 4-toluene sulfonate uptake permease (TSUP) (TC 2.A.102) family.</text>
</comment>
<feature type="transmembrane region" description="Helical" evidence="5">
    <location>
        <begin position="76"/>
        <end position="94"/>
    </location>
</feature>
<organism evidence="6 7">
    <name type="scientific">Methanooceanicella nereidis</name>
    <dbReference type="NCBI Taxonomy" id="2052831"/>
    <lineage>
        <taxon>Archaea</taxon>
        <taxon>Methanobacteriati</taxon>
        <taxon>Methanobacteriota</taxon>
        <taxon>Stenosarchaea group</taxon>
        <taxon>Methanomicrobia</taxon>
        <taxon>Methanocellales</taxon>
        <taxon>Methanocellaceae</taxon>
        <taxon>Methanooceanicella</taxon>
    </lineage>
</organism>
<feature type="transmembrane region" description="Helical" evidence="5">
    <location>
        <begin position="101"/>
        <end position="119"/>
    </location>
</feature>
<dbReference type="AlphaFoldDB" id="A0AAP2REE5"/>
<feature type="transmembrane region" description="Helical" evidence="5">
    <location>
        <begin position="177"/>
        <end position="198"/>
    </location>
</feature>
<keyword evidence="7" id="KW-1185">Reference proteome</keyword>
<evidence type="ECO:0000313" key="6">
    <source>
        <dbReference type="EMBL" id="MCD1296164.1"/>
    </source>
</evidence>
<protein>
    <recommendedName>
        <fullName evidence="5">Probable membrane transporter protein</fullName>
    </recommendedName>
</protein>
<dbReference type="EMBL" id="PGCK01000014">
    <property type="protein sequence ID" value="MCD1296164.1"/>
    <property type="molecule type" value="Genomic_DNA"/>
</dbReference>
<dbReference type="GO" id="GO:0005886">
    <property type="term" value="C:plasma membrane"/>
    <property type="evidence" value="ECO:0007669"/>
    <property type="project" value="UniProtKB-SubCell"/>
</dbReference>
<keyword evidence="5" id="KW-1003">Cell membrane</keyword>
<keyword evidence="4 5" id="KW-0472">Membrane</keyword>
<evidence type="ECO:0000256" key="4">
    <source>
        <dbReference type="ARBA" id="ARBA00023136"/>
    </source>
</evidence>